<dbReference type="Gene3D" id="1.10.150.50">
    <property type="entry name" value="Transcription Factor, Ets-1"/>
    <property type="match status" value="1"/>
</dbReference>
<keyword evidence="3" id="KW-1185">Reference proteome</keyword>
<dbReference type="SUPFAM" id="SSF47769">
    <property type="entry name" value="SAM/Pointed domain"/>
    <property type="match status" value="1"/>
</dbReference>
<gene>
    <name evidence="2" type="ORF">DEBURN_LOCUS3450</name>
</gene>
<evidence type="ECO:0000313" key="3">
    <source>
        <dbReference type="Proteomes" id="UP000789706"/>
    </source>
</evidence>
<feature type="compositionally biased region" description="Acidic residues" evidence="1">
    <location>
        <begin position="89"/>
        <end position="107"/>
    </location>
</feature>
<dbReference type="InterPro" id="IPR013761">
    <property type="entry name" value="SAM/pointed_sf"/>
</dbReference>
<dbReference type="OrthoDB" id="2155283at2759"/>
<evidence type="ECO:0000256" key="1">
    <source>
        <dbReference type="SAM" id="MobiDB-lite"/>
    </source>
</evidence>
<protein>
    <submittedName>
        <fullName evidence="2">1661_t:CDS:1</fullName>
    </submittedName>
</protein>
<comment type="caution">
    <text evidence="2">The sequence shown here is derived from an EMBL/GenBank/DDBJ whole genome shotgun (WGS) entry which is preliminary data.</text>
</comment>
<dbReference type="EMBL" id="CAJVPK010000220">
    <property type="protein sequence ID" value="CAG8476970.1"/>
    <property type="molecule type" value="Genomic_DNA"/>
</dbReference>
<accession>A0A9N8Z6P7</accession>
<proteinExistence type="predicted"/>
<evidence type="ECO:0000313" key="2">
    <source>
        <dbReference type="EMBL" id="CAG8476970.1"/>
    </source>
</evidence>
<feature type="region of interest" description="Disordered" evidence="1">
    <location>
        <begin position="82"/>
        <end position="107"/>
    </location>
</feature>
<feature type="compositionally biased region" description="Acidic residues" evidence="1">
    <location>
        <begin position="43"/>
        <end position="54"/>
    </location>
</feature>
<feature type="region of interest" description="Disordered" evidence="1">
    <location>
        <begin position="28"/>
        <end position="65"/>
    </location>
</feature>
<dbReference type="Proteomes" id="UP000789706">
    <property type="component" value="Unassembled WGS sequence"/>
</dbReference>
<name>A0A9N8Z6P7_9GLOM</name>
<sequence length="315" mass="37097">MAIILSPKSKAPPFTIETRVILPENMKLKPLPIPGANYTQPSLEEDEDDEISDEESARKVPKNFRSPRSTILNAKKVKKISSKKSKINEEEEEIDLDDESEESEESCENNLINPRRIRLRANYKKFWDENILKPNFDMLENDFLRWCRGTKLTKFYNCLKDIHWKELIHLNHKQLKKLGVERLASRNVFLRGFKYARIALEEEMSKTSSDKYTEKYGLGELQKKLTRQREERYEQHHVKIDEYARERRMKQGDSNSNYMSSPSIMTLGIQNILKNRSKKGQNSEIDSKKKKFMIKPVKEKSIGQGRMGVRRVGRW</sequence>
<dbReference type="AlphaFoldDB" id="A0A9N8Z6P7"/>
<reference evidence="2" key="1">
    <citation type="submission" date="2021-06" db="EMBL/GenBank/DDBJ databases">
        <authorList>
            <person name="Kallberg Y."/>
            <person name="Tangrot J."/>
            <person name="Rosling A."/>
        </authorList>
    </citation>
    <scope>NUCLEOTIDE SEQUENCE</scope>
    <source>
        <strain evidence="2">AZ414A</strain>
    </source>
</reference>
<organism evidence="2 3">
    <name type="scientific">Diversispora eburnea</name>
    <dbReference type="NCBI Taxonomy" id="1213867"/>
    <lineage>
        <taxon>Eukaryota</taxon>
        <taxon>Fungi</taxon>
        <taxon>Fungi incertae sedis</taxon>
        <taxon>Mucoromycota</taxon>
        <taxon>Glomeromycotina</taxon>
        <taxon>Glomeromycetes</taxon>
        <taxon>Diversisporales</taxon>
        <taxon>Diversisporaceae</taxon>
        <taxon>Diversispora</taxon>
    </lineage>
</organism>